<feature type="region of interest" description="Disordered" evidence="1">
    <location>
        <begin position="33"/>
        <end position="247"/>
    </location>
</feature>
<evidence type="ECO:0000313" key="2">
    <source>
        <dbReference type="EMBL" id="TBU30965.1"/>
    </source>
</evidence>
<feature type="compositionally biased region" description="Polar residues" evidence="1">
    <location>
        <begin position="139"/>
        <end position="149"/>
    </location>
</feature>
<accession>A0A4Q9MTI7</accession>
<evidence type="ECO:0000256" key="1">
    <source>
        <dbReference type="SAM" id="MobiDB-lite"/>
    </source>
</evidence>
<dbReference type="Proteomes" id="UP000292957">
    <property type="component" value="Unassembled WGS sequence"/>
</dbReference>
<gene>
    <name evidence="2" type="ORF">BD311DRAFT_737753</name>
</gene>
<organism evidence="2">
    <name type="scientific">Dichomitus squalens</name>
    <dbReference type="NCBI Taxonomy" id="114155"/>
    <lineage>
        <taxon>Eukaryota</taxon>
        <taxon>Fungi</taxon>
        <taxon>Dikarya</taxon>
        <taxon>Basidiomycota</taxon>
        <taxon>Agaricomycotina</taxon>
        <taxon>Agaricomycetes</taxon>
        <taxon>Polyporales</taxon>
        <taxon>Polyporaceae</taxon>
        <taxon>Dichomitus</taxon>
    </lineage>
</organism>
<dbReference type="AlphaFoldDB" id="A0A4Q9MTI7"/>
<feature type="compositionally biased region" description="Basic residues" evidence="1">
    <location>
        <begin position="237"/>
        <end position="247"/>
    </location>
</feature>
<dbReference type="OrthoDB" id="3251271at2759"/>
<dbReference type="EMBL" id="ML143402">
    <property type="protein sequence ID" value="TBU30965.1"/>
    <property type="molecule type" value="Genomic_DNA"/>
</dbReference>
<reference evidence="2" key="1">
    <citation type="submission" date="2019-01" db="EMBL/GenBank/DDBJ databases">
        <title>Draft genome sequences of three monokaryotic isolates of the white-rot basidiomycete fungus Dichomitus squalens.</title>
        <authorList>
            <consortium name="DOE Joint Genome Institute"/>
            <person name="Lopez S.C."/>
            <person name="Andreopoulos B."/>
            <person name="Pangilinan J."/>
            <person name="Lipzen A."/>
            <person name="Riley R."/>
            <person name="Ahrendt S."/>
            <person name="Ng V."/>
            <person name="Barry K."/>
            <person name="Daum C."/>
            <person name="Grigoriev I.V."/>
            <person name="Hilden K.S."/>
            <person name="Makela M.R."/>
            <person name="de Vries R.P."/>
        </authorList>
    </citation>
    <scope>NUCLEOTIDE SEQUENCE [LARGE SCALE GENOMIC DNA]</scope>
    <source>
        <strain evidence="2">OM18370.1</strain>
    </source>
</reference>
<proteinExistence type="predicted"/>
<name>A0A4Q9MTI7_9APHY</name>
<dbReference type="Pfam" id="PF10175">
    <property type="entry name" value="MPP6"/>
    <property type="match status" value="1"/>
</dbReference>
<protein>
    <submittedName>
        <fullName evidence="2">Uncharacterized protein</fullName>
    </submittedName>
</protein>
<sequence>MAGKTLSNGTLSLRFMQNAQRAKLQAQVEVEQAKVKDDAEWSVSQEVRDAWGLGDSSSKQEDDVHESSYLPFIFQSDKGEGMSSGAQPDGRPAFRGRRTFNAKGKEVVPEPPKPQEPGEIEEEDVKPQKPRSRFEPLPTSISGFSNAPLASTRRDGKKAARTKTAQELVRESAPAPFPASFLEQNEDVKPNPASASVSSAIPHGAGFVRPAGVDAPGPPGPRKRDREQGPGSGAEGKRRKKKREASS</sequence>